<feature type="domain" description="Peptidase S54 rhomboid" evidence="8">
    <location>
        <begin position="52"/>
        <end position="188"/>
    </location>
</feature>
<organism evidence="9 10">
    <name type="scientific">Limosilactobacillus panis DSM 6035</name>
    <dbReference type="NCBI Taxonomy" id="1423782"/>
    <lineage>
        <taxon>Bacteria</taxon>
        <taxon>Bacillati</taxon>
        <taxon>Bacillota</taxon>
        <taxon>Bacilli</taxon>
        <taxon>Lactobacillales</taxon>
        <taxon>Lactobacillaceae</taxon>
        <taxon>Limosilactobacillus</taxon>
    </lineage>
</organism>
<evidence type="ECO:0000313" key="10">
    <source>
        <dbReference type="Proteomes" id="UP000051412"/>
    </source>
</evidence>
<dbReference type="PATRIC" id="fig|1423782.4.peg.1278"/>
<keyword evidence="6 7" id="KW-0472">Membrane</keyword>
<dbReference type="AlphaFoldDB" id="A0A0R1X523"/>
<feature type="transmembrane region" description="Helical" evidence="7">
    <location>
        <begin position="118"/>
        <end position="138"/>
    </location>
</feature>
<dbReference type="SUPFAM" id="SSF144091">
    <property type="entry name" value="Rhomboid-like"/>
    <property type="match status" value="1"/>
</dbReference>
<feature type="transmembrane region" description="Helical" evidence="7">
    <location>
        <begin position="12"/>
        <end position="30"/>
    </location>
</feature>
<evidence type="ECO:0000256" key="5">
    <source>
        <dbReference type="ARBA" id="ARBA00022989"/>
    </source>
</evidence>
<dbReference type="PANTHER" id="PTHR43731">
    <property type="entry name" value="RHOMBOID PROTEASE"/>
    <property type="match status" value="1"/>
</dbReference>
<evidence type="ECO:0000256" key="6">
    <source>
        <dbReference type="ARBA" id="ARBA00023136"/>
    </source>
</evidence>
<evidence type="ECO:0000259" key="8">
    <source>
        <dbReference type="Pfam" id="PF01694"/>
    </source>
</evidence>
<dbReference type="GO" id="GO:0016020">
    <property type="term" value="C:membrane"/>
    <property type="evidence" value="ECO:0007669"/>
    <property type="project" value="UniProtKB-SubCell"/>
</dbReference>
<evidence type="ECO:0000313" key="9">
    <source>
        <dbReference type="EMBL" id="KRM24813.1"/>
    </source>
</evidence>
<keyword evidence="10" id="KW-1185">Reference proteome</keyword>
<feature type="transmembrane region" description="Helical" evidence="7">
    <location>
        <begin position="94"/>
        <end position="112"/>
    </location>
</feature>
<feature type="transmembrane region" description="Helical" evidence="7">
    <location>
        <begin position="61"/>
        <end position="82"/>
    </location>
</feature>
<dbReference type="STRING" id="1423782.FD32_GL001225"/>
<evidence type="ECO:0000256" key="2">
    <source>
        <dbReference type="ARBA" id="ARBA00009045"/>
    </source>
</evidence>
<reference evidence="9 10" key="1">
    <citation type="journal article" date="2015" name="Genome Announc.">
        <title>Expanding the biotechnology potential of lactobacilli through comparative genomics of 213 strains and associated genera.</title>
        <authorList>
            <person name="Sun Z."/>
            <person name="Harris H.M."/>
            <person name="McCann A."/>
            <person name="Guo C."/>
            <person name="Argimon S."/>
            <person name="Zhang W."/>
            <person name="Yang X."/>
            <person name="Jeffery I.B."/>
            <person name="Cooney J.C."/>
            <person name="Kagawa T.F."/>
            <person name="Liu W."/>
            <person name="Song Y."/>
            <person name="Salvetti E."/>
            <person name="Wrobel A."/>
            <person name="Rasinkangas P."/>
            <person name="Parkhill J."/>
            <person name="Rea M.C."/>
            <person name="O'Sullivan O."/>
            <person name="Ritari J."/>
            <person name="Douillard F.P."/>
            <person name="Paul Ross R."/>
            <person name="Yang R."/>
            <person name="Briner A.E."/>
            <person name="Felis G.E."/>
            <person name="de Vos W.M."/>
            <person name="Barrangou R."/>
            <person name="Klaenhammer T.R."/>
            <person name="Caufield P.W."/>
            <person name="Cui Y."/>
            <person name="Zhang H."/>
            <person name="O'Toole P.W."/>
        </authorList>
    </citation>
    <scope>NUCLEOTIDE SEQUENCE [LARGE SCALE GENOMIC DNA]</scope>
    <source>
        <strain evidence="9 10">DSM 6035</strain>
    </source>
</reference>
<comment type="subcellular location">
    <subcellularLocation>
        <location evidence="1">Membrane</location>
        <topology evidence="1">Multi-pass membrane protein</topology>
    </subcellularLocation>
</comment>
<accession>A0A0R1X523</accession>
<dbReference type="GO" id="GO:0004252">
    <property type="term" value="F:serine-type endopeptidase activity"/>
    <property type="evidence" value="ECO:0007669"/>
    <property type="project" value="InterPro"/>
</dbReference>
<feature type="transmembrane region" description="Helical" evidence="7">
    <location>
        <begin position="150"/>
        <end position="168"/>
    </location>
</feature>
<dbReference type="Pfam" id="PF01694">
    <property type="entry name" value="Rhomboid"/>
    <property type="match status" value="1"/>
</dbReference>
<comment type="caution">
    <text evidence="9">The sequence shown here is derived from an EMBL/GenBank/DDBJ whole genome shotgun (WGS) entry which is preliminary data.</text>
</comment>
<evidence type="ECO:0000256" key="4">
    <source>
        <dbReference type="ARBA" id="ARBA00022801"/>
    </source>
</evidence>
<keyword evidence="4" id="KW-0378">Hydrolase</keyword>
<feature type="transmembrane region" description="Helical" evidence="7">
    <location>
        <begin position="200"/>
        <end position="218"/>
    </location>
</feature>
<dbReference type="InterPro" id="IPR050925">
    <property type="entry name" value="Rhomboid_protease_S54"/>
</dbReference>
<dbReference type="InterPro" id="IPR035952">
    <property type="entry name" value="Rhomboid-like_sf"/>
</dbReference>
<keyword evidence="5 7" id="KW-1133">Transmembrane helix</keyword>
<dbReference type="EMBL" id="AZGM01000143">
    <property type="protein sequence ID" value="KRM24813.1"/>
    <property type="molecule type" value="Genomic_DNA"/>
</dbReference>
<evidence type="ECO:0000256" key="7">
    <source>
        <dbReference type="SAM" id="Phobius"/>
    </source>
</evidence>
<protein>
    <recommendedName>
        <fullName evidence="8">Peptidase S54 rhomboid domain-containing protein</fullName>
    </recommendedName>
</protein>
<evidence type="ECO:0000256" key="1">
    <source>
        <dbReference type="ARBA" id="ARBA00004141"/>
    </source>
</evidence>
<dbReference type="PANTHER" id="PTHR43731:SF14">
    <property type="entry name" value="PRESENILIN-ASSOCIATED RHOMBOID-LIKE PROTEIN, MITOCHONDRIAL"/>
    <property type="match status" value="1"/>
</dbReference>
<evidence type="ECO:0000256" key="3">
    <source>
        <dbReference type="ARBA" id="ARBA00022692"/>
    </source>
</evidence>
<gene>
    <name evidence="9" type="ORF">FD32_GL001225</name>
</gene>
<dbReference type="RefSeq" id="WP_047768834.1">
    <property type="nucleotide sequence ID" value="NZ_AZGM01000143.1"/>
</dbReference>
<comment type="similarity">
    <text evidence="2">Belongs to the peptidase S54 family.</text>
</comment>
<name>A0A0R1X523_9LACO</name>
<dbReference type="OrthoDB" id="9813074at2"/>
<proteinExistence type="inferred from homology"/>
<keyword evidence="3 7" id="KW-0812">Transmembrane</keyword>
<sequence length="219" mass="23756">MQANYWKNNPVTVSLIAIQVVVFLMMTMMGGSTNTVVLLKFGALNASLVQAGQWWRLITPVFVHIGFAHILINSITLYFIGLYIEQLFGHWRMLVIYFVSAIAGNLLSTFWISNGLSAGASTAIFGLFGAFIMLGVTFRENQAIRMLGRQFLILVVLNIVTDLFVPGIDLAGHLGGLVGGFLAGYAVGAPRLGHVNSVERVLATVVLVLGLLVLFVKVS</sequence>
<dbReference type="InterPro" id="IPR022764">
    <property type="entry name" value="Peptidase_S54_rhomboid_dom"/>
</dbReference>
<dbReference type="Proteomes" id="UP000051412">
    <property type="component" value="Unassembled WGS sequence"/>
</dbReference>
<dbReference type="Gene3D" id="1.20.1540.10">
    <property type="entry name" value="Rhomboid-like"/>
    <property type="match status" value="1"/>
</dbReference>